<organism evidence="1 2">
    <name type="scientific">Adineta steineri</name>
    <dbReference type="NCBI Taxonomy" id="433720"/>
    <lineage>
        <taxon>Eukaryota</taxon>
        <taxon>Metazoa</taxon>
        <taxon>Spiralia</taxon>
        <taxon>Gnathifera</taxon>
        <taxon>Rotifera</taxon>
        <taxon>Eurotatoria</taxon>
        <taxon>Bdelloidea</taxon>
        <taxon>Adinetida</taxon>
        <taxon>Adinetidae</taxon>
        <taxon>Adineta</taxon>
    </lineage>
</organism>
<feature type="non-terminal residue" evidence="1">
    <location>
        <position position="1"/>
    </location>
</feature>
<proteinExistence type="predicted"/>
<dbReference type="EMBL" id="CAJOAY010010371">
    <property type="protein sequence ID" value="CAF4220620.1"/>
    <property type="molecule type" value="Genomic_DNA"/>
</dbReference>
<reference evidence="1" key="1">
    <citation type="submission" date="2021-02" db="EMBL/GenBank/DDBJ databases">
        <authorList>
            <person name="Nowell W R."/>
        </authorList>
    </citation>
    <scope>NUCLEOTIDE SEQUENCE</scope>
</reference>
<evidence type="ECO:0000313" key="2">
    <source>
        <dbReference type="Proteomes" id="UP000663881"/>
    </source>
</evidence>
<comment type="caution">
    <text evidence="1">The sequence shown here is derived from an EMBL/GenBank/DDBJ whole genome shotgun (WGS) entry which is preliminary data.</text>
</comment>
<accession>A0A820CVA2</accession>
<evidence type="ECO:0000313" key="1">
    <source>
        <dbReference type="EMBL" id="CAF4220620.1"/>
    </source>
</evidence>
<name>A0A820CVA2_9BILA</name>
<sequence>QTDTLPNASTIDWNLVFSFISFQQLLIMDATTEQIYLITIDQNTSTIEHKQFTDSDYPVNACIITNNGYSQLILKMVKPNMLKFFQI</sequence>
<gene>
    <name evidence="1" type="ORF">OKA104_LOCUS42021</name>
</gene>
<dbReference type="Proteomes" id="UP000663881">
    <property type="component" value="Unassembled WGS sequence"/>
</dbReference>
<protein>
    <submittedName>
        <fullName evidence="1">Uncharacterized protein</fullName>
    </submittedName>
</protein>
<dbReference type="AlphaFoldDB" id="A0A820CVA2"/>